<dbReference type="Proteomes" id="UP000053947">
    <property type="component" value="Unassembled WGS sequence"/>
</dbReference>
<gene>
    <name evidence="1" type="ORF">DEALK_01960</name>
</gene>
<evidence type="ECO:0000313" key="1">
    <source>
        <dbReference type="EMBL" id="KTB49283.1"/>
    </source>
</evidence>
<reference evidence="1 2" key="1">
    <citation type="submission" date="2015-06" db="EMBL/GenBank/DDBJ databases">
        <title>Genome sequence of the organohalide-respiring Dehalogenimonas alkenigignens type strain (IP3-3T).</title>
        <authorList>
            <person name="Key T.A."/>
            <person name="Richmond D.P."/>
            <person name="Bowman K.S."/>
            <person name="Cho Y.-J."/>
            <person name="Chun J."/>
            <person name="da Costa M.S."/>
            <person name="Rainey F.A."/>
            <person name="Moe W.M."/>
        </authorList>
    </citation>
    <scope>NUCLEOTIDE SEQUENCE [LARGE SCALE GENOMIC DNA]</scope>
    <source>
        <strain evidence="1 2">IP3-3</strain>
    </source>
</reference>
<proteinExistence type="predicted"/>
<evidence type="ECO:0000313" key="2">
    <source>
        <dbReference type="Proteomes" id="UP000053947"/>
    </source>
</evidence>
<dbReference type="STRING" id="1217799.DEALK_01960"/>
<dbReference type="AlphaFoldDB" id="A0A0W0GL71"/>
<accession>A0A0W0GL71</accession>
<dbReference type="EMBL" id="LFDV01000001">
    <property type="protein sequence ID" value="KTB49283.1"/>
    <property type="molecule type" value="Genomic_DNA"/>
</dbReference>
<keyword evidence="2" id="KW-1185">Reference proteome</keyword>
<protein>
    <submittedName>
        <fullName evidence="1">Uncharacterized protein</fullName>
    </submittedName>
</protein>
<name>A0A0W0GL71_9CHLR</name>
<sequence>MVGRYRFFHLFGVYEAVLIDRHQGDVEAMFGQVLAALDDGMMFDGGSDDVVALFSLGPGRAFERPVVGLGAAAGEIDLVGAGTDERSYFAAGLFNCRAGCLSR</sequence>
<comment type="caution">
    <text evidence="1">The sequence shown here is derived from an EMBL/GenBank/DDBJ whole genome shotgun (WGS) entry which is preliminary data.</text>
</comment>
<organism evidence="1 2">
    <name type="scientific">Dehalogenimonas alkenigignens</name>
    <dbReference type="NCBI Taxonomy" id="1217799"/>
    <lineage>
        <taxon>Bacteria</taxon>
        <taxon>Bacillati</taxon>
        <taxon>Chloroflexota</taxon>
        <taxon>Dehalococcoidia</taxon>
        <taxon>Dehalococcoidales</taxon>
        <taxon>Dehalococcoidaceae</taxon>
        <taxon>Dehalogenimonas</taxon>
    </lineage>
</organism>